<dbReference type="OrthoDB" id="279013at2"/>
<protein>
    <recommendedName>
        <fullName evidence="4">DUF4190 domain-containing protein</fullName>
    </recommendedName>
</protein>
<feature type="transmembrane region" description="Helical" evidence="1">
    <location>
        <begin position="54"/>
        <end position="75"/>
    </location>
</feature>
<dbReference type="Gene3D" id="2.40.50.870">
    <property type="entry name" value="Protein of unknown function (DUF3299)"/>
    <property type="match status" value="1"/>
</dbReference>
<sequence length="242" mass="26129">MPTEAIADAPSVGATSEDDSLAYRSIPATAIMGLLISLLGVVAPISSGGNFNTALMLAPIPLAGLLFSLSALSTIRHAPELYTGGKIAGAGAALSVLFLVTSLGYGGYVYATETPDGYERISFIDMKPTEAEEVNRTPIPPDILELMKNEQKVFIKGYIRPDTIQYHENISDFLLVRDNLQCCFGPMAKVYYFDQIQVKLDPGMTTDYHTGLFRLGGLLKVGPGDPESNTPLTFHMQADYVK</sequence>
<evidence type="ECO:0000313" key="3">
    <source>
        <dbReference type="Proteomes" id="UP000315440"/>
    </source>
</evidence>
<feature type="transmembrane region" description="Helical" evidence="1">
    <location>
        <begin position="21"/>
        <end position="42"/>
    </location>
</feature>
<accession>A0A5C5ZUZ9</accession>
<keyword evidence="3" id="KW-1185">Reference proteome</keyword>
<gene>
    <name evidence="2" type="ORF">Mal64_12140</name>
</gene>
<dbReference type="AlphaFoldDB" id="A0A5C5ZUZ9"/>
<dbReference type="RefSeq" id="WP_146398037.1">
    <property type="nucleotide sequence ID" value="NZ_SJPQ01000001.1"/>
</dbReference>
<evidence type="ECO:0000313" key="2">
    <source>
        <dbReference type="EMBL" id="TWT90817.1"/>
    </source>
</evidence>
<proteinExistence type="predicted"/>
<evidence type="ECO:0000256" key="1">
    <source>
        <dbReference type="SAM" id="Phobius"/>
    </source>
</evidence>
<keyword evidence="1" id="KW-0812">Transmembrane</keyword>
<keyword evidence="1" id="KW-0472">Membrane</keyword>
<keyword evidence="1" id="KW-1133">Transmembrane helix</keyword>
<evidence type="ECO:0008006" key="4">
    <source>
        <dbReference type="Google" id="ProtNLM"/>
    </source>
</evidence>
<reference evidence="2 3" key="1">
    <citation type="submission" date="2019-02" db="EMBL/GenBank/DDBJ databases">
        <title>Deep-cultivation of Planctomycetes and their phenomic and genomic characterization uncovers novel biology.</title>
        <authorList>
            <person name="Wiegand S."/>
            <person name="Jogler M."/>
            <person name="Boedeker C."/>
            <person name="Pinto D."/>
            <person name="Vollmers J."/>
            <person name="Rivas-Marin E."/>
            <person name="Kohn T."/>
            <person name="Peeters S.H."/>
            <person name="Heuer A."/>
            <person name="Rast P."/>
            <person name="Oberbeckmann S."/>
            <person name="Bunk B."/>
            <person name="Jeske O."/>
            <person name="Meyerdierks A."/>
            <person name="Storesund J.E."/>
            <person name="Kallscheuer N."/>
            <person name="Luecker S."/>
            <person name="Lage O.M."/>
            <person name="Pohl T."/>
            <person name="Merkel B.J."/>
            <person name="Hornburger P."/>
            <person name="Mueller R.-W."/>
            <person name="Bruemmer F."/>
            <person name="Labrenz M."/>
            <person name="Spormann A.M."/>
            <person name="Op Den Camp H."/>
            <person name="Overmann J."/>
            <person name="Amann R."/>
            <person name="Jetten M.S.M."/>
            <person name="Mascher T."/>
            <person name="Medema M.H."/>
            <person name="Devos D.P."/>
            <person name="Kaster A.-K."/>
            <person name="Ovreas L."/>
            <person name="Rohde M."/>
            <person name="Galperin M.Y."/>
            <person name="Jogler C."/>
        </authorList>
    </citation>
    <scope>NUCLEOTIDE SEQUENCE [LARGE SCALE GENOMIC DNA]</scope>
    <source>
        <strain evidence="2 3">Mal64</strain>
    </source>
</reference>
<organism evidence="2 3">
    <name type="scientific">Pseudobythopirellula maris</name>
    <dbReference type="NCBI Taxonomy" id="2527991"/>
    <lineage>
        <taxon>Bacteria</taxon>
        <taxon>Pseudomonadati</taxon>
        <taxon>Planctomycetota</taxon>
        <taxon>Planctomycetia</taxon>
        <taxon>Pirellulales</taxon>
        <taxon>Lacipirellulaceae</taxon>
        <taxon>Pseudobythopirellula</taxon>
    </lineage>
</organism>
<feature type="transmembrane region" description="Helical" evidence="1">
    <location>
        <begin position="87"/>
        <end position="111"/>
    </location>
</feature>
<comment type="caution">
    <text evidence="2">The sequence shown here is derived from an EMBL/GenBank/DDBJ whole genome shotgun (WGS) entry which is preliminary data.</text>
</comment>
<dbReference type="Proteomes" id="UP000315440">
    <property type="component" value="Unassembled WGS sequence"/>
</dbReference>
<dbReference type="EMBL" id="SJPQ01000001">
    <property type="protein sequence ID" value="TWT90817.1"/>
    <property type="molecule type" value="Genomic_DNA"/>
</dbReference>
<name>A0A5C5ZUZ9_9BACT</name>